<dbReference type="PROSITE" id="PS50158">
    <property type="entry name" value="ZF_CCHC"/>
    <property type="match status" value="1"/>
</dbReference>
<feature type="compositionally biased region" description="Basic and acidic residues" evidence="5">
    <location>
        <begin position="136"/>
        <end position="145"/>
    </location>
</feature>
<protein>
    <submittedName>
        <fullName evidence="8">Retrovirus-related Pol polyprotein from transposon TNT 1-94</fullName>
    </submittedName>
</protein>
<keyword evidence="2" id="KW-0479">Metal-binding</keyword>
<sequence length="782" mass="89030">MQIEDYLYGRKLHLPLLGIKPKSMKAEKWALLDRQVLGLIRLTLSRYVAHNVVKEKTIANMMKALSEFDFDDEIRALIVLSSLPNSWEAMRMAVSNYMGKEKLKYNDIRDLILAEEIRRRDAGETSGSGSALNLETRGKGNDRNSNRGRSKSKNSNRNISKSRSGQQVQCWNCGKTGHFRKQCKSPKKNNEDDSANTVTEKVYLAYGSALDVVGLGDVRISLPNGSIWLLEKVRRIPDLMRNLIFVGQLDDQGHAILFVGGTWKVTKGARVLARGKKTSTLYMTSCPRDTIAVADTSLWHHRLGHMSEKEMKMLLSKGKLPELKSIDFDMCESCILGKQKNVSFLKTGRTPKAKKLELVHTDLWGPSPVASLRGSRYYITFIDDSSKKVWVYFLKNKSDVFEIFKKWKAMVETETGLKVKYLRSDNGGEYIDRGFSEYCVAHGIRMENTILRTPQQNGHCNLPDNRGPSVPMEFRLPKEVWNGKEVMYKDKSTVVSDVIEIDQKKSEFVNLDELTESTVQKNGEEDKENVNSQVDLSTPVDEPECYDEALQDENSSKWELAMKDEMDSLLGNQTWELTELPVGKKALHNKWVYRIKNKHDGSKHYKAKLVVKGFQQKKGIDYTKIFSPVVKMSKIRLVLGMVAAENLHLSRSGIEKINNLKKQLSKQFVMKDLGVAKQILSMRIIRDKANGTLKLSQAEYVKKVLSRFNMNETKPMSTLLGIHFKLSKEQSPKTEEERDHLSKVPYASAIGSLMYVMVCTRPNIAHAVEVVSRFMSRPKKQH</sequence>
<dbReference type="PROSITE" id="PS50994">
    <property type="entry name" value="INTEGRASE"/>
    <property type="match status" value="1"/>
</dbReference>
<dbReference type="Proteomes" id="UP000288805">
    <property type="component" value="Unassembled WGS sequence"/>
</dbReference>
<dbReference type="InterPro" id="IPR036875">
    <property type="entry name" value="Znf_CCHC_sf"/>
</dbReference>
<dbReference type="InterPro" id="IPR025724">
    <property type="entry name" value="GAG-pre-integrase_dom"/>
</dbReference>
<evidence type="ECO:0000256" key="4">
    <source>
        <dbReference type="PROSITE-ProRule" id="PRU00047"/>
    </source>
</evidence>
<dbReference type="SUPFAM" id="SSF53098">
    <property type="entry name" value="Ribonuclease H-like"/>
    <property type="match status" value="1"/>
</dbReference>
<dbReference type="SMART" id="SM00343">
    <property type="entry name" value="ZnF_C2HC"/>
    <property type="match status" value="1"/>
</dbReference>
<dbReference type="Pfam" id="PF07727">
    <property type="entry name" value="RVT_2"/>
    <property type="match status" value="1"/>
</dbReference>
<dbReference type="SUPFAM" id="SSF57756">
    <property type="entry name" value="Retrovirus zinc finger-like domains"/>
    <property type="match status" value="1"/>
</dbReference>
<dbReference type="InterPro" id="IPR054722">
    <property type="entry name" value="PolX-like_BBD"/>
</dbReference>
<dbReference type="Gene3D" id="3.30.420.10">
    <property type="entry name" value="Ribonuclease H-like superfamily/Ribonuclease H"/>
    <property type="match status" value="1"/>
</dbReference>
<dbReference type="InterPro" id="IPR036397">
    <property type="entry name" value="RNaseH_sf"/>
</dbReference>
<reference evidence="8 9" key="1">
    <citation type="journal article" date="2018" name="PLoS Genet.">
        <title>Population sequencing reveals clonal diversity and ancestral inbreeding in the grapevine cultivar Chardonnay.</title>
        <authorList>
            <person name="Roach M.J."/>
            <person name="Johnson D.L."/>
            <person name="Bohlmann J."/>
            <person name="van Vuuren H.J."/>
            <person name="Jones S.J."/>
            <person name="Pretorius I.S."/>
            <person name="Schmidt S.A."/>
            <person name="Borneman A.R."/>
        </authorList>
    </citation>
    <scope>NUCLEOTIDE SEQUENCE [LARGE SCALE GENOMIC DNA]</scope>
    <source>
        <strain evidence="9">cv. Chardonnay</strain>
        <tissue evidence="8">Leaf</tissue>
    </source>
</reference>
<comment type="caution">
    <text evidence="8">The sequence shown here is derived from an EMBL/GenBank/DDBJ whole genome shotgun (WGS) entry which is preliminary data.</text>
</comment>
<evidence type="ECO:0000259" key="6">
    <source>
        <dbReference type="PROSITE" id="PS50158"/>
    </source>
</evidence>
<keyword evidence="4" id="KW-0863">Zinc-finger</keyword>
<evidence type="ECO:0000313" key="8">
    <source>
        <dbReference type="EMBL" id="RVW87213.1"/>
    </source>
</evidence>
<keyword evidence="1" id="KW-0645">Protease</keyword>
<dbReference type="InterPro" id="IPR039537">
    <property type="entry name" value="Retrotran_Ty1/copia-like"/>
</dbReference>
<evidence type="ECO:0000259" key="7">
    <source>
        <dbReference type="PROSITE" id="PS50994"/>
    </source>
</evidence>
<dbReference type="InterPro" id="IPR013103">
    <property type="entry name" value="RVT_2"/>
</dbReference>
<feature type="domain" description="CCHC-type" evidence="6">
    <location>
        <begin position="170"/>
        <end position="185"/>
    </location>
</feature>
<dbReference type="GO" id="GO:0006508">
    <property type="term" value="P:proteolysis"/>
    <property type="evidence" value="ECO:0007669"/>
    <property type="project" value="UniProtKB-KW"/>
</dbReference>
<evidence type="ECO:0000256" key="1">
    <source>
        <dbReference type="ARBA" id="ARBA00022670"/>
    </source>
</evidence>
<dbReference type="PANTHER" id="PTHR42648:SF28">
    <property type="entry name" value="TRANSPOSON-ENCODED PROTEIN WITH RIBONUCLEASE H-LIKE AND RETROVIRUS ZINC FINGER-LIKE DOMAINS"/>
    <property type="match status" value="1"/>
</dbReference>
<dbReference type="Pfam" id="PF00665">
    <property type="entry name" value="rve"/>
    <property type="match status" value="1"/>
</dbReference>
<dbReference type="Pfam" id="PF22936">
    <property type="entry name" value="Pol_BBD"/>
    <property type="match status" value="1"/>
</dbReference>
<dbReference type="InterPro" id="IPR012337">
    <property type="entry name" value="RNaseH-like_sf"/>
</dbReference>
<evidence type="ECO:0000313" key="9">
    <source>
        <dbReference type="Proteomes" id="UP000288805"/>
    </source>
</evidence>
<keyword evidence="4" id="KW-0862">Zinc</keyword>
<keyword evidence="3" id="KW-0378">Hydrolase</keyword>
<dbReference type="EMBL" id="QGNW01000186">
    <property type="protein sequence ID" value="RVW87213.1"/>
    <property type="molecule type" value="Genomic_DNA"/>
</dbReference>
<dbReference type="GO" id="GO:0008270">
    <property type="term" value="F:zinc ion binding"/>
    <property type="evidence" value="ECO:0007669"/>
    <property type="project" value="UniProtKB-KW"/>
</dbReference>
<dbReference type="Pfam" id="PF13976">
    <property type="entry name" value="gag_pre-integrs"/>
    <property type="match status" value="1"/>
</dbReference>
<dbReference type="PANTHER" id="PTHR42648">
    <property type="entry name" value="TRANSPOSASE, PUTATIVE-RELATED"/>
    <property type="match status" value="1"/>
</dbReference>
<dbReference type="AlphaFoldDB" id="A0A438HRX6"/>
<organism evidence="8 9">
    <name type="scientific">Vitis vinifera</name>
    <name type="common">Grape</name>
    <dbReference type="NCBI Taxonomy" id="29760"/>
    <lineage>
        <taxon>Eukaryota</taxon>
        <taxon>Viridiplantae</taxon>
        <taxon>Streptophyta</taxon>
        <taxon>Embryophyta</taxon>
        <taxon>Tracheophyta</taxon>
        <taxon>Spermatophyta</taxon>
        <taxon>Magnoliopsida</taxon>
        <taxon>eudicotyledons</taxon>
        <taxon>Gunneridae</taxon>
        <taxon>Pentapetalae</taxon>
        <taxon>rosids</taxon>
        <taxon>Vitales</taxon>
        <taxon>Vitaceae</taxon>
        <taxon>Viteae</taxon>
        <taxon>Vitis</taxon>
    </lineage>
</organism>
<feature type="region of interest" description="Disordered" evidence="5">
    <location>
        <begin position="123"/>
        <end position="167"/>
    </location>
</feature>
<dbReference type="Pfam" id="PF00098">
    <property type="entry name" value="zf-CCHC"/>
    <property type="match status" value="1"/>
</dbReference>
<evidence type="ECO:0000256" key="5">
    <source>
        <dbReference type="SAM" id="MobiDB-lite"/>
    </source>
</evidence>
<dbReference type="GO" id="GO:0003676">
    <property type="term" value="F:nucleic acid binding"/>
    <property type="evidence" value="ECO:0007669"/>
    <property type="project" value="InterPro"/>
</dbReference>
<feature type="compositionally biased region" description="Low complexity" evidence="5">
    <location>
        <begin position="155"/>
        <end position="165"/>
    </location>
</feature>
<evidence type="ECO:0000256" key="2">
    <source>
        <dbReference type="ARBA" id="ARBA00022723"/>
    </source>
</evidence>
<feature type="domain" description="Integrase catalytic" evidence="7">
    <location>
        <begin position="347"/>
        <end position="458"/>
    </location>
</feature>
<dbReference type="GO" id="GO:0015074">
    <property type="term" value="P:DNA integration"/>
    <property type="evidence" value="ECO:0007669"/>
    <property type="project" value="InterPro"/>
</dbReference>
<dbReference type="InterPro" id="IPR001584">
    <property type="entry name" value="Integrase_cat-core"/>
</dbReference>
<evidence type="ECO:0000256" key="3">
    <source>
        <dbReference type="ARBA" id="ARBA00022801"/>
    </source>
</evidence>
<dbReference type="GO" id="GO:0008233">
    <property type="term" value="F:peptidase activity"/>
    <property type="evidence" value="ECO:0007669"/>
    <property type="project" value="UniProtKB-KW"/>
</dbReference>
<name>A0A438HRX6_VITVI</name>
<accession>A0A438HRX6</accession>
<feature type="region of interest" description="Disordered" evidence="5">
    <location>
        <begin position="521"/>
        <end position="541"/>
    </location>
</feature>
<gene>
    <name evidence="8" type="primary">POLX_961</name>
    <name evidence="8" type="ORF">CK203_027036</name>
</gene>
<dbReference type="Gene3D" id="4.10.60.10">
    <property type="entry name" value="Zinc finger, CCHC-type"/>
    <property type="match status" value="1"/>
</dbReference>
<proteinExistence type="predicted"/>
<dbReference type="InterPro" id="IPR001878">
    <property type="entry name" value="Znf_CCHC"/>
</dbReference>